<evidence type="ECO:0000313" key="2">
    <source>
        <dbReference type="EMBL" id="CAD5330793.1"/>
    </source>
</evidence>
<feature type="region of interest" description="Disordered" evidence="1">
    <location>
        <begin position="47"/>
        <end position="80"/>
    </location>
</feature>
<dbReference type="AlphaFoldDB" id="A0A7G2F8B0"/>
<feature type="compositionally biased region" description="Basic and acidic residues" evidence="1">
    <location>
        <begin position="47"/>
        <end position="72"/>
    </location>
</feature>
<organism evidence="2 3">
    <name type="scientific">Arabidopsis thaliana</name>
    <name type="common">Mouse-ear cress</name>
    <dbReference type="NCBI Taxonomy" id="3702"/>
    <lineage>
        <taxon>Eukaryota</taxon>
        <taxon>Viridiplantae</taxon>
        <taxon>Streptophyta</taxon>
        <taxon>Embryophyta</taxon>
        <taxon>Tracheophyta</taxon>
        <taxon>Spermatophyta</taxon>
        <taxon>Magnoliopsida</taxon>
        <taxon>eudicotyledons</taxon>
        <taxon>Gunneridae</taxon>
        <taxon>Pentapetalae</taxon>
        <taxon>rosids</taxon>
        <taxon>malvids</taxon>
        <taxon>Brassicales</taxon>
        <taxon>Brassicaceae</taxon>
        <taxon>Camelineae</taxon>
        <taxon>Arabidopsis</taxon>
    </lineage>
</organism>
<proteinExistence type="predicted"/>
<accession>A0A7G2F8B0</accession>
<sequence>MYRKVNKEEYCSFHAYEGFQRDLQKLFKENVTAALAGDNLRTRKEREVKENLKRAKEEKRQSDALKMAENRMKNTRIKPP</sequence>
<evidence type="ECO:0000313" key="3">
    <source>
        <dbReference type="Proteomes" id="UP000516314"/>
    </source>
</evidence>
<dbReference type="EMBL" id="LR881470">
    <property type="protein sequence ID" value="CAD5330793.1"/>
    <property type="molecule type" value="Genomic_DNA"/>
</dbReference>
<gene>
    <name evidence="2" type="ORF">AT9943_LOCUS18305</name>
</gene>
<dbReference type="Proteomes" id="UP000516314">
    <property type="component" value="Chromosome 5"/>
</dbReference>
<name>A0A7G2F8B0_ARATH</name>
<protein>
    <submittedName>
        <fullName evidence="2">(thale cress) hypothetical protein</fullName>
    </submittedName>
</protein>
<evidence type="ECO:0000256" key="1">
    <source>
        <dbReference type="SAM" id="MobiDB-lite"/>
    </source>
</evidence>
<reference evidence="2 3" key="1">
    <citation type="submission" date="2020-09" db="EMBL/GenBank/DDBJ databases">
        <authorList>
            <person name="Ashkenazy H."/>
        </authorList>
    </citation>
    <scope>NUCLEOTIDE SEQUENCE [LARGE SCALE GENOMIC DNA]</scope>
    <source>
        <strain evidence="3">cv. Cdm-0</strain>
    </source>
</reference>